<proteinExistence type="inferred from homology"/>
<accession>M2YKT3</accession>
<dbReference type="SUPFAM" id="SSF51735">
    <property type="entry name" value="NAD(P)-binding Rossmann-fold domains"/>
    <property type="match status" value="1"/>
</dbReference>
<organism evidence="3 4">
    <name type="scientific">Rhodococcus ruber BKS 20-38</name>
    <dbReference type="NCBI Taxonomy" id="1278076"/>
    <lineage>
        <taxon>Bacteria</taxon>
        <taxon>Bacillati</taxon>
        <taxon>Actinomycetota</taxon>
        <taxon>Actinomycetes</taxon>
        <taxon>Mycobacteriales</taxon>
        <taxon>Nocardiaceae</taxon>
        <taxon>Rhodococcus</taxon>
    </lineage>
</organism>
<dbReference type="PATRIC" id="fig|1278076.4.peg.4720"/>
<dbReference type="PANTHER" id="PTHR42760">
    <property type="entry name" value="SHORT-CHAIN DEHYDROGENASES/REDUCTASES FAMILY MEMBER"/>
    <property type="match status" value="1"/>
</dbReference>
<evidence type="ECO:0000313" key="3">
    <source>
        <dbReference type="EMBL" id="EME55337.1"/>
    </source>
</evidence>
<evidence type="ECO:0000256" key="2">
    <source>
        <dbReference type="ARBA" id="ARBA00023002"/>
    </source>
</evidence>
<dbReference type="InterPro" id="IPR036291">
    <property type="entry name" value="NAD(P)-bd_dom_sf"/>
</dbReference>
<dbReference type="FunFam" id="3.40.50.720:FF:000084">
    <property type="entry name" value="Short-chain dehydrogenase reductase"/>
    <property type="match status" value="1"/>
</dbReference>
<dbReference type="InterPro" id="IPR020904">
    <property type="entry name" value="Sc_DH/Rdtase_CS"/>
</dbReference>
<dbReference type="InterPro" id="IPR002347">
    <property type="entry name" value="SDR_fam"/>
</dbReference>
<dbReference type="Proteomes" id="UP000011731">
    <property type="component" value="Unassembled WGS sequence"/>
</dbReference>
<dbReference type="AlphaFoldDB" id="M2YKT3"/>
<sequence length="252" mass="26172">MSGPVLAPRREGLTGVVTGAGTGIGRACLEMLVDHGARVDAWDRSDDALSDLADCDNVAARTVDVTDVDAVASAAVSAQNDWQRIDFVINCAGAFLVGPLAEVSAASVRSLFDVNVLGTTLVTQAFLPALESSRGSIVNVASSVALKPTVSNAHYAASKAAVAHLTRCWALELAPAGVRVNAVAPGPTPTAIYRTAGMSAEQELTLLRERAAAIPLRRVGDPLDTARWIARFALEDDWTTGVVLPVDGGMAL</sequence>
<protein>
    <submittedName>
        <fullName evidence="3">Oxidoreductase</fullName>
    </submittedName>
</protein>
<dbReference type="CDD" id="cd05233">
    <property type="entry name" value="SDR_c"/>
    <property type="match status" value="1"/>
</dbReference>
<dbReference type="PROSITE" id="PS00061">
    <property type="entry name" value="ADH_SHORT"/>
    <property type="match status" value="1"/>
</dbReference>
<dbReference type="RefSeq" id="WP_003938666.1">
    <property type="nucleotide sequence ID" value="NZ_AOEX01000087.1"/>
</dbReference>
<evidence type="ECO:0000256" key="1">
    <source>
        <dbReference type="ARBA" id="ARBA00006484"/>
    </source>
</evidence>
<comment type="similarity">
    <text evidence="1">Belongs to the short-chain dehydrogenases/reductases (SDR) family.</text>
</comment>
<reference evidence="3 4" key="1">
    <citation type="journal article" date="2013" name="Genome Announc.">
        <title>Draft Genome Sequence of Rhodococcus ruber Strain BKS 20-38.</title>
        <authorList>
            <person name="Bala M."/>
            <person name="Kumar S."/>
            <person name="Raghava G.P."/>
            <person name="Mayilraj S."/>
        </authorList>
    </citation>
    <scope>NUCLEOTIDE SEQUENCE [LARGE SCALE GENOMIC DNA]</scope>
    <source>
        <strain evidence="3 4">BKS 20-38</strain>
    </source>
</reference>
<comment type="caution">
    <text evidence="3">The sequence shown here is derived from an EMBL/GenBank/DDBJ whole genome shotgun (WGS) entry which is preliminary data.</text>
</comment>
<dbReference type="GO" id="GO:0016616">
    <property type="term" value="F:oxidoreductase activity, acting on the CH-OH group of donors, NAD or NADP as acceptor"/>
    <property type="evidence" value="ECO:0007669"/>
    <property type="project" value="TreeGrafter"/>
</dbReference>
<keyword evidence="4" id="KW-1185">Reference proteome</keyword>
<gene>
    <name evidence="3" type="ORF">G352_23026</name>
</gene>
<dbReference type="EMBL" id="AOEX01000087">
    <property type="protein sequence ID" value="EME55337.1"/>
    <property type="molecule type" value="Genomic_DNA"/>
</dbReference>
<dbReference type="Pfam" id="PF13561">
    <property type="entry name" value="adh_short_C2"/>
    <property type="match status" value="1"/>
</dbReference>
<keyword evidence="2" id="KW-0560">Oxidoreductase</keyword>
<evidence type="ECO:0000313" key="4">
    <source>
        <dbReference type="Proteomes" id="UP000011731"/>
    </source>
</evidence>
<dbReference type="Gene3D" id="3.40.50.720">
    <property type="entry name" value="NAD(P)-binding Rossmann-like Domain"/>
    <property type="match status" value="1"/>
</dbReference>
<dbReference type="PRINTS" id="PR00081">
    <property type="entry name" value="GDHRDH"/>
</dbReference>
<name>M2YKT3_9NOCA</name>
<dbReference type="PRINTS" id="PR00080">
    <property type="entry name" value="SDRFAMILY"/>
</dbReference>